<evidence type="ECO:0000313" key="1">
    <source>
        <dbReference type="EMBL" id="KAI4310585.1"/>
    </source>
</evidence>
<sequence length="772" mass="82885">MDSSRVSFVMCMFIACSMLVEVVGGKSNVHVIYLGSRQRTDGTEKDLHRKLLTSVLGSNEKAADAIVYSYKWGFSGFAAKITEAQAQRLSELPEVIKVLPNTMHKMQTTRSWDFLGVPHPHAPSSSLNQSNLGDGVIIGILDTGIWPESRSFNDEVLGPVPTSWRGSCDWGSESGSANLCNKKIIGSRWYINGLLAEYGPPPNTSRHYEFFSPRDADGHGTHAASTAAGSVVSNVTFEGVGTGNARGGATLARLAIYKVCWNMLDDGVCTTVDILKAFDDAIHDGVHVLSLSIGGGFETEELDGLAVGSLHAVMAGITVVCAAGNSGPSPQSVSNTAPWIITVAASTMDRAFQASITLGNNETVWGQAIYTGKPIGFESLTFMEDFLILENYSTSDRGCDAEKFRLIAGKVVFSSMDPTPANQFSALLVGEKAKSCHGLGVIVAKDPEDDLDIYYHDFPFIQVDYEIGARILHYIQSEKSPTVKLSPSQTLIGKSITPRVAFFSSRGPNYVAPAILKPDIAAPGVNILAAVPSIFDKADNGYAILSGTSMSTPHVAGIVAILKSLHPDWSPGAIRSAMVTTAMVYRPLPYPLLAGPSPQKHADPFDMGGGIADPRAAAEPGLIYDMNLTDFIQYLCATGYENSSLSQIIHEAQCPRTKPNILDINLPSITIPGLENVTTVRRTVTNVGHPKSVYQVEVEPPLGTAVIVRPSVLVFGRGISKQSFEVEVTATATEKTDTGYYFGSMTWRDGLHSVRIPLAVRMATRSLFSTPP</sequence>
<proteinExistence type="predicted"/>
<comment type="caution">
    <text evidence="1">The sequence shown here is derived from an EMBL/GenBank/DDBJ whole genome shotgun (WGS) entry which is preliminary data.</text>
</comment>
<dbReference type="EMBL" id="CM042890">
    <property type="protein sequence ID" value="KAI4310585.1"/>
    <property type="molecule type" value="Genomic_DNA"/>
</dbReference>
<dbReference type="Proteomes" id="UP001057402">
    <property type="component" value="Chromosome 11"/>
</dbReference>
<gene>
    <name evidence="1" type="ORF">MLD38_035554</name>
</gene>
<name>A0ACB9LGJ1_9MYRT</name>
<reference evidence="2" key="1">
    <citation type="journal article" date="2023" name="Front. Plant Sci.">
        <title>Chromosomal-level genome assembly of Melastoma candidum provides insights into trichome evolution.</title>
        <authorList>
            <person name="Zhong Y."/>
            <person name="Wu W."/>
            <person name="Sun C."/>
            <person name="Zou P."/>
            <person name="Liu Y."/>
            <person name="Dai S."/>
            <person name="Zhou R."/>
        </authorList>
    </citation>
    <scope>NUCLEOTIDE SEQUENCE [LARGE SCALE GENOMIC DNA]</scope>
</reference>
<protein>
    <submittedName>
        <fullName evidence="1">Uncharacterized protein</fullName>
    </submittedName>
</protein>
<accession>A0ACB9LGJ1</accession>
<evidence type="ECO:0000313" key="2">
    <source>
        <dbReference type="Proteomes" id="UP001057402"/>
    </source>
</evidence>
<organism evidence="1 2">
    <name type="scientific">Melastoma candidum</name>
    <dbReference type="NCBI Taxonomy" id="119954"/>
    <lineage>
        <taxon>Eukaryota</taxon>
        <taxon>Viridiplantae</taxon>
        <taxon>Streptophyta</taxon>
        <taxon>Embryophyta</taxon>
        <taxon>Tracheophyta</taxon>
        <taxon>Spermatophyta</taxon>
        <taxon>Magnoliopsida</taxon>
        <taxon>eudicotyledons</taxon>
        <taxon>Gunneridae</taxon>
        <taxon>Pentapetalae</taxon>
        <taxon>rosids</taxon>
        <taxon>malvids</taxon>
        <taxon>Myrtales</taxon>
        <taxon>Melastomataceae</taxon>
        <taxon>Melastomatoideae</taxon>
        <taxon>Melastomateae</taxon>
        <taxon>Melastoma</taxon>
    </lineage>
</organism>
<keyword evidence="2" id="KW-1185">Reference proteome</keyword>